<comment type="caution">
    <text evidence="1">The sequence shown here is derived from an EMBL/GenBank/DDBJ whole genome shotgun (WGS) entry which is preliminary data.</text>
</comment>
<dbReference type="AlphaFoldDB" id="A0A0F9ATK3"/>
<proteinExistence type="predicted"/>
<accession>A0A0F9ATK3</accession>
<reference evidence="1" key="1">
    <citation type="journal article" date="2015" name="Nature">
        <title>Complex archaea that bridge the gap between prokaryotes and eukaryotes.</title>
        <authorList>
            <person name="Spang A."/>
            <person name="Saw J.H."/>
            <person name="Jorgensen S.L."/>
            <person name="Zaremba-Niedzwiedzka K."/>
            <person name="Martijn J."/>
            <person name="Lind A.E."/>
            <person name="van Eijk R."/>
            <person name="Schleper C."/>
            <person name="Guy L."/>
            <person name="Ettema T.J."/>
        </authorList>
    </citation>
    <scope>NUCLEOTIDE SEQUENCE</scope>
</reference>
<organism evidence="1">
    <name type="scientific">marine sediment metagenome</name>
    <dbReference type="NCBI Taxonomy" id="412755"/>
    <lineage>
        <taxon>unclassified sequences</taxon>
        <taxon>metagenomes</taxon>
        <taxon>ecological metagenomes</taxon>
    </lineage>
</organism>
<sequence>MENNKEVEASKASGASNFPFQSIFCPGVVIRKIRTDSDLAECSLGELINQYMDVLGETPNVLIVNSNDLWMAKKIVPIIGYELRIISVPLLKNDSWVLAGSKGVFWSPGA</sequence>
<dbReference type="EMBL" id="LAZR01041134">
    <property type="protein sequence ID" value="KKL12755.1"/>
    <property type="molecule type" value="Genomic_DNA"/>
</dbReference>
<evidence type="ECO:0000313" key="1">
    <source>
        <dbReference type="EMBL" id="KKL12755.1"/>
    </source>
</evidence>
<protein>
    <submittedName>
        <fullName evidence="1">Uncharacterized protein</fullName>
    </submittedName>
</protein>
<gene>
    <name evidence="1" type="ORF">LCGC14_2532580</name>
</gene>
<name>A0A0F9ATK3_9ZZZZ</name>